<comment type="caution">
    <text evidence="2">The sequence shown here is derived from an EMBL/GenBank/DDBJ whole genome shotgun (WGS) entry which is preliminary data.</text>
</comment>
<dbReference type="PROSITE" id="PS50943">
    <property type="entry name" value="HTH_CROC1"/>
    <property type="match status" value="1"/>
</dbReference>
<keyword evidence="3" id="KW-1185">Reference proteome</keyword>
<sequence>MELRRLREASELSQYAIAARLGCTQAHISRLELAKRTPSKSDAERLDRIFGSTEKQHFVGLRQRIVSQSGGPGWFVSWAEEIEPRALVLRSWDPLLVPGLLQTESYAREVLSKEPRTTSQQIEERVRSRIRRRGIIDRNDPPLLLFLLDACVLRREVGGREVMMEQLDYLLQFGQHPTVFLQLVDPRCLAGLSGGFMIAEMPDGEPDTIHADSSAEGQVSDRPDLAVSMWDRYEAIRLWAYPEQVSTQMIKEARQEWT</sequence>
<name>A0ABV9EDJ9_9ACTN</name>
<dbReference type="Pfam" id="PF13560">
    <property type="entry name" value="HTH_31"/>
    <property type="match status" value="1"/>
</dbReference>
<evidence type="ECO:0000313" key="2">
    <source>
        <dbReference type="EMBL" id="MFC4586657.1"/>
    </source>
</evidence>
<dbReference type="InterPro" id="IPR043917">
    <property type="entry name" value="DUF5753"/>
</dbReference>
<reference evidence="3" key="1">
    <citation type="journal article" date="2019" name="Int. J. Syst. Evol. Microbiol.">
        <title>The Global Catalogue of Microorganisms (GCM) 10K type strain sequencing project: providing services to taxonomists for standard genome sequencing and annotation.</title>
        <authorList>
            <consortium name="The Broad Institute Genomics Platform"/>
            <consortium name="The Broad Institute Genome Sequencing Center for Infectious Disease"/>
            <person name="Wu L."/>
            <person name="Ma J."/>
        </authorList>
    </citation>
    <scope>NUCLEOTIDE SEQUENCE [LARGE SCALE GENOMIC DNA]</scope>
    <source>
        <strain evidence="3">CCUG 49560</strain>
    </source>
</reference>
<dbReference type="Pfam" id="PF19054">
    <property type="entry name" value="DUF5753"/>
    <property type="match status" value="1"/>
</dbReference>
<accession>A0ABV9EDJ9</accession>
<feature type="domain" description="HTH cro/C1-type" evidence="1">
    <location>
        <begin position="3"/>
        <end position="57"/>
    </location>
</feature>
<dbReference type="Gene3D" id="1.10.260.40">
    <property type="entry name" value="lambda repressor-like DNA-binding domains"/>
    <property type="match status" value="1"/>
</dbReference>
<protein>
    <submittedName>
        <fullName evidence="2">Helix-turn-helix transcriptional regulator</fullName>
    </submittedName>
</protein>
<dbReference type="SMART" id="SM00530">
    <property type="entry name" value="HTH_XRE"/>
    <property type="match status" value="1"/>
</dbReference>
<dbReference type="InterPro" id="IPR010982">
    <property type="entry name" value="Lambda_DNA-bd_dom_sf"/>
</dbReference>
<dbReference type="EMBL" id="JBHSFN010000005">
    <property type="protein sequence ID" value="MFC4586657.1"/>
    <property type="molecule type" value="Genomic_DNA"/>
</dbReference>
<organism evidence="2 3">
    <name type="scientific">Sphaerisporangium corydalis</name>
    <dbReference type="NCBI Taxonomy" id="1441875"/>
    <lineage>
        <taxon>Bacteria</taxon>
        <taxon>Bacillati</taxon>
        <taxon>Actinomycetota</taxon>
        <taxon>Actinomycetes</taxon>
        <taxon>Streptosporangiales</taxon>
        <taxon>Streptosporangiaceae</taxon>
        <taxon>Sphaerisporangium</taxon>
    </lineage>
</organism>
<evidence type="ECO:0000259" key="1">
    <source>
        <dbReference type="PROSITE" id="PS50943"/>
    </source>
</evidence>
<dbReference type="CDD" id="cd00093">
    <property type="entry name" value="HTH_XRE"/>
    <property type="match status" value="1"/>
</dbReference>
<dbReference type="Proteomes" id="UP001595891">
    <property type="component" value="Unassembled WGS sequence"/>
</dbReference>
<dbReference type="InterPro" id="IPR001387">
    <property type="entry name" value="Cro/C1-type_HTH"/>
</dbReference>
<dbReference type="SUPFAM" id="SSF47413">
    <property type="entry name" value="lambda repressor-like DNA-binding domains"/>
    <property type="match status" value="1"/>
</dbReference>
<proteinExistence type="predicted"/>
<evidence type="ECO:0000313" key="3">
    <source>
        <dbReference type="Proteomes" id="UP001595891"/>
    </source>
</evidence>
<gene>
    <name evidence="2" type="ORF">ACFO8L_11265</name>
</gene>
<dbReference type="RefSeq" id="WP_262841551.1">
    <property type="nucleotide sequence ID" value="NZ_JBHSFN010000005.1"/>
</dbReference>